<sequence length="90" mass="9612">MFGGDGSGRTNFLHVVVRQRFGDRRRREAIPADFGCGSNLRFQAGLAASGEAAQLFREECSFDDFDAATFGELNHGSAGDAVQEAIQVGA</sequence>
<name>A0ABR9IS05_RHIVS</name>
<gene>
    <name evidence="1" type="ORF">H4W29_003166</name>
</gene>
<keyword evidence="2" id="KW-1185">Reference proteome</keyword>
<accession>A0ABR9IS05</accession>
<comment type="caution">
    <text evidence="1">The sequence shown here is derived from an EMBL/GenBank/DDBJ whole genome shotgun (WGS) entry which is preliminary data.</text>
</comment>
<reference evidence="1 2" key="1">
    <citation type="submission" date="2020-10" db="EMBL/GenBank/DDBJ databases">
        <title>Sequencing the genomes of 1000 actinobacteria strains.</title>
        <authorList>
            <person name="Klenk H.-P."/>
        </authorList>
    </citation>
    <scope>NUCLEOTIDE SEQUENCE [LARGE SCALE GENOMIC DNA]</scope>
    <source>
        <strain evidence="1 2">DSM 7307</strain>
    </source>
</reference>
<dbReference type="EMBL" id="JADBEC010000001">
    <property type="protein sequence ID" value="MBE1505985.1"/>
    <property type="molecule type" value="Genomic_DNA"/>
</dbReference>
<dbReference type="Proteomes" id="UP000620262">
    <property type="component" value="Unassembled WGS sequence"/>
</dbReference>
<organism evidence="1 2">
    <name type="scientific">Rhizobium viscosum</name>
    <name type="common">Arthrobacter viscosus</name>
    <dbReference type="NCBI Taxonomy" id="1673"/>
    <lineage>
        <taxon>Bacteria</taxon>
        <taxon>Pseudomonadati</taxon>
        <taxon>Pseudomonadota</taxon>
        <taxon>Alphaproteobacteria</taxon>
        <taxon>Hyphomicrobiales</taxon>
        <taxon>Rhizobiaceae</taxon>
        <taxon>Rhizobium/Agrobacterium group</taxon>
        <taxon>Rhizobium</taxon>
    </lineage>
</organism>
<evidence type="ECO:0000313" key="2">
    <source>
        <dbReference type="Proteomes" id="UP000620262"/>
    </source>
</evidence>
<evidence type="ECO:0000313" key="1">
    <source>
        <dbReference type="EMBL" id="MBE1505985.1"/>
    </source>
</evidence>
<dbReference type="RefSeq" id="WP_192729757.1">
    <property type="nucleotide sequence ID" value="NZ_BAAAVL010000005.1"/>
</dbReference>
<proteinExistence type="predicted"/>
<protein>
    <submittedName>
        <fullName evidence="1">Uncharacterized protein</fullName>
    </submittedName>
</protein>